<dbReference type="AlphaFoldDB" id="A0A1L7LH15"/>
<evidence type="ECO:0000313" key="1">
    <source>
        <dbReference type="EMBL" id="BAQ23430.1"/>
    </source>
</evidence>
<dbReference type="Gene3D" id="1.10.10.10">
    <property type="entry name" value="Winged helix-like DNA-binding domain superfamily/Winged helix DNA-binding domain"/>
    <property type="match status" value="1"/>
</dbReference>
<keyword evidence="2" id="KW-1185">Reference proteome</keyword>
<dbReference type="Proteomes" id="UP000217758">
    <property type="component" value="Chromosome"/>
</dbReference>
<sequence length="56" mass="6622">MIFVNLFKAHFQNENQVTLPLSLNEPANDLATKAETISRKLKFFEEKKHIKKTKKY</sequence>
<reference evidence="1 2" key="1">
    <citation type="journal article" date="2016" name="Microbiol. Immunol.">
        <title>Complete genome sequence of Streptococcus troglodytae TKU31 isolated from the oral cavity of a chimpanzee (Pan troglodytes).</title>
        <authorList>
            <person name="Okamoto M."/>
            <person name="Naito M."/>
            <person name="Miyanohara M."/>
            <person name="Imai S."/>
            <person name="Nomura Y."/>
            <person name="Saito W."/>
            <person name="Momoi Y."/>
            <person name="Takada K."/>
            <person name="Miyabe-Nishiwaki T."/>
            <person name="Tomonaga M."/>
            <person name="Hanada N."/>
        </authorList>
    </citation>
    <scope>NUCLEOTIDE SEQUENCE [LARGE SCALE GENOMIC DNA]</scope>
    <source>
        <strain evidence="2">TKU 31</strain>
    </source>
</reference>
<dbReference type="KEGG" id="strg:SRT_01690"/>
<dbReference type="InterPro" id="IPR036388">
    <property type="entry name" value="WH-like_DNA-bd_sf"/>
</dbReference>
<organism evidence="1 2">
    <name type="scientific">Streptococcus troglodytae</name>
    <dbReference type="NCBI Taxonomy" id="1111760"/>
    <lineage>
        <taxon>Bacteria</taxon>
        <taxon>Bacillati</taxon>
        <taxon>Bacillota</taxon>
        <taxon>Bacilli</taxon>
        <taxon>Lactobacillales</taxon>
        <taxon>Streptococcaceae</taxon>
        <taxon>Streptococcus</taxon>
    </lineage>
</organism>
<dbReference type="InterPro" id="IPR036390">
    <property type="entry name" value="WH_DNA-bd_sf"/>
</dbReference>
<accession>A0A1L7LH15</accession>
<dbReference type="EMBL" id="AP014612">
    <property type="protein sequence ID" value="BAQ23430.1"/>
    <property type="molecule type" value="Genomic_DNA"/>
</dbReference>
<proteinExistence type="predicted"/>
<gene>
    <name evidence="1" type="ORF">SRT_01690</name>
</gene>
<name>A0A1L7LH15_9STRE</name>
<protein>
    <submittedName>
        <fullName evidence="1">Cyclic nucleotide-binding domain protein</fullName>
    </submittedName>
</protein>
<dbReference type="SUPFAM" id="SSF46785">
    <property type="entry name" value="Winged helix' DNA-binding domain"/>
    <property type="match status" value="1"/>
</dbReference>
<evidence type="ECO:0000313" key="2">
    <source>
        <dbReference type="Proteomes" id="UP000217758"/>
    </source>
</evidence>